<dbReference type="RefSeq" id="WP_133611700.1">
    <property type="nucleotide sequence ID" value="NZ_SNYW01000002.1"/>
</dbReference>
<dbReference type="EMBL" id="SNYW01000002">
    <property type="protein sequence ID" value="TDQ85486.1"/>
    <property type="molecule type" value="Genomic_DNA"/>
</dbReference>
<gene>
    <name evidence="2" type="ORF">A8950_0273</name>
</gene>
<feature type="signal peptide" evidence="1">
    <location>
        <begin position="1"/>
        <end position="29"/>
    </location>
</feature>
<evidence type="ECO:0000313" key="2">
    <source>
        <dbReference type="EMBL" id="TDQ85486.1"/>
    </source>
</evidence>
<accession>A0A4R6WWV2</accession>
<dbReference type="PANTHER" id="PTHR40590">
    <property type="entry name" value="CYTOPLASMIC PROTEIN-RELATED"/>
    <property type="match status" value="1"/>
</dbReference>
<evidence type="ECO:0000313" key="3">
    <source>
        <dbReference type="Proteomes" id="UP000295783"/>
    </source>
</evidence>
<feature type="chain" id="PRO_5020734171" description="TraB family protein" evidence="1">
    <location>
        <begin position="30"/>
        <end position="294"/>
    </location>
</feature>
<keyword evidence="1" id="KW-0732">Signal</keyword>
<evidence type="ECO:0008006" key="4">
    <source>
        <dbReference type="Google" id="ProtNLM"/>
    </source>
</evidence>
<dbReference type="OrthoDB" id="9806326at2"/>
<dbReference type="Pfam" id="PF01963">
    <property type="entry name" value="TraB_PrgY_gumN"/>
    <property type="match status" value="1"/>
</dbReference>
<protein>
    <recommendedName>
        <fullName evidence="4">TraB family protein</fullName>
    </recommendedName>
</protein>
<keyword evidence="3" id="KW-1185">Reference proteome</keyword>
<sequence>MISPVRQLTRLFPLLALLLGLAAAWPARAEPAMWVASDDDSTVYFIGTFHLLPAESDWKTPKIAAAFEASEELWLEVTGLDDALLMQNLVIKYGLDPKNPLWRKLNETERRQLTEAVAAIGMPWVGVQPFRPWLAALTISMVPAMQAGFETESGADASFEQEALQAEKPVKAFETAEEQISILASLSPEGELEFLRMTLADIEAGKGHIDEMVAMWEKGDVAAIDRLTVAEMRTRVPEFYDAMIVRRNRAWTERIAEILSGSGTHFIAVGAAHLVGTESVPAMLEARGIQVTRH</sequence>
<dbReference type="InterPro" id="IPR002816">
    <property type="entry name" value="TraB/PrgY/GumN_fam"/>
</dbReference>
<proteinExistence type="predicted"/>
<reference evidence="2 3" key="1">
    <citation type="submission" date="2019-03" db="EMBL/GenBank/DDBJ databases">
        <title>Genomic Encyclopedia of Type Strains, Phase III (KMG-III): the genomes of soil and plant-associated and newly described type strains.</title>
        <authorList>
            <person name="Whitman W."/>
        </authorList>
    </citation>
    <scope>NUCLEOTIDE SEQUENCE [LARGE SCALE GENOMIC DNA]</scope>
    <source>
        <strain evidence="2 3">CGMCC 1.7660</strain>
    </source>
</reference>
<dbReference type="PANTHER" id="PTHR40590:SF1">
    <property type="entry name" value="CYTOPLASMIC PROTEIN"/>
    <property type="match status" value="1"/>
</dbReference>
<dbReference type="Proteomes" id="UP000295783">
    <property type="component" value="Unassembled WGS sequence"/>
</dbReference>
<organism evidence="2 3">
    <name type="scientific">Dongia mobilis</name>
    <dbReference type="NCBI Taxonomy" id="578943"/>
    <lineage>
        <taxon>Bacteria</taxon>
        <taxon>Pseudomonadati</taxon>
        <taxon>Pseudomonadota</taxon>
        <taxon>Alphaproteobacteria</taxon>
        <taxon>Rhodospirillales</taxon>
        <taxon>Dongiaceae</taxon>
        <taxon>Dongia</taxon>
    </lineage>
</organism>
<evidence type="ECO:0000256" key="1">
    <source>
        <dbReference type="SAM" id="SignalP"/>
    </source>
</evidence>
<comment type="caution">
    <text evidence="2">The sequence shown here is derived from an EMBL/GenBank/DDBJ whole genome shotgun (WGS) entry which is preliminary data.</text>
</comment>
<dbReference type="CDD" id="cd14789">
    <property type="entry name" value="Tiki"/>
    <property type="match status" value="1"/>
</dbReference>
<dbReference type="InterPro" id="IPR047111">
    <property type="entry name" value="YbaP-like"/>
</dbReference>
<name>A0A4R6WWV2_9PROT</name>
<dbReference type="AlphaFoldDB" id="A0A4R6WWV2"/>